<keyword evidence="3" id="KW-1185">Reference proteome</keyword>
<evidence type="ECO:0000313" key="2">
    <source>
        <dbReference type="EMBL" id="KAJ6841826.1"/>
    </source>
</evidence>
<keyword evidence="2" id="KW-0675">Receptor</keyword>
<keyword evidence="2" id="KW-0808">Transferase</keyword>
<feature type="region of interest" description="Disordered" evidence="1">
    <location>
        <begin position="1"/>
        <end position="66"/>
    </location>
</feature>
<organism evidence="2 3">
    <name type="scientific">Iris pallida</name>
    <name type="common">Sweet iris</name>
    <dbReference type="NCBI Taxonomy" id="29817"/>
    <lineage>
        <taxon>Eukaryota</taxon>
        <taxon>Viridiplantae</taxon>
        <taxon>Streptophyta</taxon>
        <taxon>Embryophyta</taxon>
        <taxon>Tracheophyta</taxon>
        <taxon>Spermatophyta</taxon>
        <taxon>Magnoliopsida</taxon>
        <taxon>Liliopsida</taxon>
        <taxon>Asparagales</taxon>
        <taxon>Iridaceae</taxon>
        <taxon>Iridoideae</taxon>
        <taxon>Irideae</taxon>
        <taxon>Iris</taxon>
    </lineage>
</organism>
<dbReference type="Proteomes" id="UP001140949">
    <property type="component" value="Unassembled WGS sequence"/>
</dbReference>
<accession>A0AAX6HLA1</accession>
<comment type="caution">
    <text evidence="2">The sequence shown here is derived from an EMBL/GenBank/DDBJ whole genome shotgun (WGS) entry which is preliminary data.</text>
</comment>
<proteinExistence type="predicted"/>
<evidence type="ECO:0000313" key="3">
    <source>
        <dbReference type="Proteomes" id="UP001140949"/>
    </source>
</evidence>
<sequence length="116" mass="12546">MELQRPISSDLAAGGGGRARRGRRWTDLAAGGDARSDVVDEGAPLQTHSTPTSSTSHTAARHRASRLEHPSQYIDLPMWVLSNHQPFPYLITCKLCGFLTITSLARYLTLSGAGQT</sequence>
<reference evidence="2" key="2">
    <citation type="submission" date="2023-04" db="EMBL/GenBank/DDBJ databases">
        <authorList>
            <person name="Bruccoleri R.E."/>
            <person name="Oakeley E.J."/>
            <person name="Faust A.-M."/>
            <person name="Dessus-Babus S."/>
            <person name="Altorfer M."/>
            <person name="Burckhardt D."/>
            <person name="Oertli M."/>
            <person name="Naumann U."/>
            <person name="Petersen F."/>
            <person name="Wong J."/>
        </authorList>
    </citation>
    <scope>NUCLEOTIDE SEQUENCE</scope>
    <source>
        <strain evidence="2">GSM-AAB239-AS_SAM_17_03QT</strain>
        <tissue evidence="2">Leaf</tissue>
    </source>
</reference>
<dbReference type="EMBL" id="JANAVB010008397">
    <property type="protein sequence ID" value="KAJ6841826.1"/>
    <property type="molecule type" value="Genomic_DNA"/>
</dbReference>
<feature type="compositionally biased region" description="Low complexity" evidence="1">
    <location>
        <begin position="47"/>
        <end position="58"/>
    </location>
</feature>
<evidence type="ECO:0000256" key="1">
    <source>
        <dbReference type="SAM" id="MobiDB-lite"/>
    </source>
</evidence>
<name>A0AAX6HLA1_IRIPA</name>
<gene>
    <name evidence="2" type="ORF">M6B38_305045</name>
</gene>
<dbReference type="AlphaFoldDB" id="A0AAX6HLA1"/>
<dbReference type="GO" id="GO:0016301">
    <property type="term" value="F:kinase activity"/>
    <property type="evidence" value="ECO:0007669"/>
    <property type="project" value="UniProtKB-KW"/>
</dbReference>
<protein>
    <submittedName>
        <fullName evidence="2">LRR receptor-like serine/threonine-protein kinase isoform X2</fullName>
    </submittedName>
</protein>
<keyword evidence="2" id="KW-0418">Kinase</keyword>
<reference evidence="2" key="1">
    <citation type="journal article" date="2023" name="GigaByte">
        <title>Genome assembly of the bearded iris, Iris pallida Lam.</title>
        <authorList>
            <person name="Bruccoleri R.E."/>
            <person name="Oakeley E.J."/>
            <person name="Faust A.M.E."/>
            <person name="Altorfer M."/>
            <person name="Dessus-Babus S."/>
            <person name="Burckhardt D."/>
            <person name="Oertli M."/>
            <person name="Naumann U."/>
            <person name="Petersen F."/>
            <person name="Wong J."/>
        </authorList>
    </citation>
    <scope>NUCLEOTIDE SEQUENCE</scope>
    <source>
        <strain evidence="2">GSM-AAB239-AS_SAM_17_03QT</strain>
    </source>
</reference>